<keyword evidence="3" id="KW-0472">Membrane</keyword>
<dbReference type="PANTHER" id="PTHR15678:SF6">
    <property type="entry name" value="BRIDGE-LIKE LIPID TRANSFER PROTEIN FAMILY MEMBER 2"/>
    <property type="match status" value="1"/>
</dbReference>
<reference evidence="5" key="3">
    <citation type="submission" date="2023-05" db="EMBL/GenBank/DDBJ databases">
        <authorList>
            <person name="Smith C.H."/>
        </authorList>
    </citation>
    <scope>NUCLEOTIDE SEQUENCE</scope>
    <source>
        <strain evidence="5">CHS0354</strain>
        <tissue evidence="5">Mantle</tissue>
    </source>
</reference>
<dbReference type="PANTHER" id="PTHR15678">
    <property type="entry name" value="ANTIGEN MLAA-22-RELATED"/>
    <property type="match status" value="1"/>
</dbReference>
<feature type="transmembrane region" description="Helical" evidence="3">
    <location>
        <begin position="12"/>
        <end position="34"/>
    </location>
</feature>
<dbReference type="Proteomes" id="UP001195483">
    <property type="component" value="Unassembled WGS sequence"/>
</dbReference>
<evidence type="ECO:0000313" key="6">
    <source>
        <dbReference type="Proteomes" id="UP001195483"/>
    </source>
</evidence>
<keyword evidence="6" id="KW-1185">Reference proteome</keyword>
<protein>
    <recommendedName>
        <fullName evidence="4">FMP27/BLTP2/Hobbit GFWDK motif-containing RBG unit domain-containing protein</fullName>
    </recommendedName>
</protein>
<feature type="compositionally biased region" description="Polar residues" evidence="2">
    <location>
        <begin position="1537"/>
        <end position="1552"/>
    </location>
</feature>
<gene>
    <name evidence="5" type="ORF">CHS0354_041479</name>
</gene>
<reference evidence="5" key="2">
    <citation type="journal article" date="2021" name="Genome Biol. Evol.">
        <title>Developing a high-quality reference genome for a parasitic bivalve with doubly uniparental inheritance (Bivalvia: Unionida).</title>
        <authorList>
            <person name="Smith C.H."/>
        </authorList>
    </citation>
    <scope>NUCLEOTIDE SEQUENCE</scope>
    <source>
        <strain evidence="5">CHS0354</strain>
        <tissue evidence="5">Mantle</tissue>
    </source>
</reference>
<reference evidence="5" key="1">
    <citation type="journal article" date="2021" name="Genome Biol. Evol.">
        <title>A High-Quality Reference Genome for a Parasitic Bivalve with Doubly Uniparental Inheritance (Bivalvia: Unionida).</title>
        <authorList>
            <person name="Smith C.H."/>
        </authorList>
    </citation>
    <scope>NUCLEOTIDE SEQUENCE</scope>
    <source>
        <strain evidence="5">CHS0354</strain>
    </source>
</reference>
<dbReference type="EMBL" id="JAEAOA010002346">
    <property type="protein sequence ID" value="KAK3606524.1"/>
    <property type="molecule type" value="Genomic_DNA"/>
</dbReference>
<keyword evidence="3" id="KW-1133">Transmembrane helix</keyword>
<evidence type="ECO:0000256" key="3">
    <source>
        <dbReference type="SAM" id="Phobius"/>
    </source>
</evidence>
<sequence length="2241" mass="255648">MPFAIPSFCWTVLYLVVGLWFTMRILALVLQFLIKRGTGILVKIGSVGLGSFYNVHIGIRKGLHVEIDKLWLSSCFVNDSIRKPLVLCMGDVRVQADANSQQKERKKAEFSLTPHTNLPPKQFVLPKFAAYLQHFGLKINSLTVMLLKTMVPDCLIHVTGQELELDISCPEDSFQTTVNVEGITCKALRSVPKDTSPGQASEPCLAEVSFSLYIDTSIYFRNIKQVKGLRILVSKPQMMLTEGLLTGIQKLQLNQSLDLRVTDTRQEPNIEKTKLIELLPQELGIDFTEMDVKIVRETKQRSLSVGIKTFHVDLYNQRNDENMQEVVCTVLLEDFSTKSPQATFAELVKFEAKAMLFPDTLTVKSHLHGGYFHYHHEEVQYWVLVMSQLMMQSERSAEVVFVPSTEILTVQPQQNIFQETKRSNKAVEFLREKQLVIDTDFSEVSSSVSTASCAGLLLGVTRTKLHITVKPGINASEDQSVLKSHDMSCELEIDTLYCHHCDIKAPISELSGKRHYWNHVIYMGILMLKVKKLGEELRLEGMEDNLHIEWSTNTVNALQQIMSAMTKTNQRRASEVQLKPVQQLNIQVPEISAASSSLSSLHLLQFNFSLLHIKFVLSNANIFTCNDHKVGLMLRLDLASVDHQYSNTTAVLEGCKVASITQDKQFMPIVRSADIQKPVLSIREVRLNYKQSNKEANVQVVKEVLCEWTTAHHMCVIQMLQDLKQLTSKLVKDSVSTDPVLLPLTTSKPVRKEGSISISVNIIVGTPISLTLHLSSQHRVTLRAASFLMTMSPTVVLLEMDKLDIDCDQHRIFTFKGILTGTLPDSELKMERKTFKTLELTTNRAWNVSFDLVSIVFPYDYNFALCFEEFVNFTKWLKLVHRVQRKPFTLDSKLPPDLQIKAKVFKVELGDDPFEVKLADNYELMKDEYSENEKRKSVLDQKVQNLKKGYTSIPAHKLEELYASFAQRMSEIYMQRSRKLYEDGPVSSVLFTWQMENLEIVAMADKSIHGKDNVVKAMREIDPDSPYPEESLEFCTLWCRYVNVSLQCWKIQLRDYPQYMLDVKDLHVWGRLAAGEQEGAKRAKRTCTVEVAEPWGPMTVERNLPALKFYHDFSSDVLSWEMAYGACWEPVIAQYNLSLDLVNKPSIDPSRPMPWWDKMRLLLHGRLTLSAEKMSLLYHASNDPYNTTELMDWSWSNLIMDWTNGKFVLKGDLEIYARTASKYDDCRLLYLPGLTMIAKLKWLCLGDPNDHHAVMPCAPDKVPDYSHEEHDSFRAFRSQNMNLHLSLKTSPPTSVDPTEFDQPSCLFYASTIRFLDKIKLCMMGVTRPTRRGTLFENTKLRKPQLSRHYKLASLSVNFHQFDVCYWMSFSKQHGAEMWGKSFVLELCNELRLIPIEDGLFRRPRAEWSIKNLTCDLSALKFLLCSSKLSHEEELNVSSTGKPVSSNFCLSVSRVSYRRANPSAEANKGEKSEVPTHQVQVYELRGMWTKQNRTILLGLYDSYTKAQSLKRNLSSEALKGFKMEGGASSGRPRGATIDPSTVESQAADTPSPLSRLQTSHAYSMLMKLVAESDSKSVAFTEEPSQSNMDQLHGVAACQTDDVLQKNWLIELHNSQMIVKGCETPGYVIVGAGKSQVLSCTHKPVWVRNQIRGKGTWVGSIECMQYYATVDPNCDFEDDDIPWLSRENVESRPEPSLSGIKEMVGSGHSVGGMIETSVVSEGQQSGLQLQRIISRCKCQFFYADYSEIDTANLTEVPPPPSEDSDMMQREEGVDVFTLLHHDLNICSNSPQYEMILDIVNNLLLYVEPKKKEATEKLQNMRFKLQLSRVEDQKTPILNLQESLRQQIQRLRYLERELYQISRALEEESINYSNSNFSNELMNEKDMIESKLKECKEKTNSLNEELGIRISCFKENQLQLKSQLKMTQKAQQAQVVRRNEVCFKFAQWRLNEPDGQIGLADLALRNFVYTKVNRDDDTWTHQLELGWVKVTNLLPNSYYKEVFGIRDNLFGGENDSRRVALRILCSEKAPVGGIAVKEHVEVNVVPVNIQITYQFYKTMMNFFFPGKNIENEEAEDETDGGAIKGSQKKLEKKNSAKEKKESVKRTASANTIDDIDKMKERAANNNMFVYVKIPEVSLRVSYKGEKEKNLEDVHEFNLVLPTIEYHNSIWTWFDLLMAMKNDSKRVLISQAIKQKLHMRSRAGEEGIVTDVQQEEDKAKMLLGAKLLAGQEKPAKKSLFGKSQK</sequence>
<name>A0AAE0W9Z6_9BIVA</name>
<feature type="region of interest" description="Disordered" evidence="2">
    <location>
        <begin position="2070"/>
        <end position="2102"/>
    </location>
</feature>
<feature type="coiled-coil region" evidence="1">
    <location>
        <begin position="1834"/>
        <end position="1902"/>
    </location>
</feature>
<keyword evidence="3" id="KW-0812">Transmembrane</keyword>
<proteinExistence type="predicted"/>
<feature type="domain" description="FMP27/BLTP2/Hobbit GFWDK motif-containing RBG unit" evidence="4">
    <location>
        <begin position="1055"/>
        <end position="1187"/>
    </location>
</feature>
<comment type="caution">
    <text evidence="5">The sequence shown here is derived from an EMBL/GenBank/DDBJ whole genome shotgun (WGS) entry which is preliminary data.</text>
</comment>
<dbReference type="InterPro" id="IPR019441">
    <property type="entry name" value="FMP27/BLTP2/Hobbit_GFWDK_RBG"/>
</dbReference>
<keyword evidence="1" id="KW-0175">Coiled coil</keyword>
<dbReference type="InterPro" id="IPR045167">
    <property type="entry name" value="Hobbit"/>
</dbReference>
<dbReference type="SMART" id="SM01214">
    <property type="entry name" value="Fmp27_GFWDK"/>
    <property type="match status" value="1"/>
</dbReference>
<feature type="compositionally biased region" description="Basic and acidic residues" evidence="2">
    <location>
        <begin position="2085"/>
        <end position="2101"/>
    </location>
</feature>
<evidence type="ECO:0000259" key="4">
    <source>
        <dbReference type="SMART" id="SM01214"/>
    </source>
</evidence>
<accession>A0AAE0W9Z6</accession>
<organism evidence="5 6">
    <name type="scientific">Potamilus streckersoni</name>
    <dbReference type="NCBI Taxonomy" id="2493646"/>
    <lineage>
        <taxon>Eukaryota</taxon>
        <taxon>Metazoa</taxon>
        <taxon>Spiralia</taxon>
        <taxon>Lophotrochozoa</taxon>
        <taxon>Mollusca</taxon>
        <taxon>Bivalvia</taxon>
        <taxon>Autobranchia</taxon>
        <taxon>Heteroconchia</taxon>
        <taxon>Palaeoheterodonta</taxon>
        <taxon>Unionida</taxon>
        <taxon>Unionoidea</taxon>
        <taxon>Unionidae</taxon>
        <taxon>Ambleminae</taxon>
        <taxon>Lampsilini</taxon>
        <taxon>Potamilus</taxon>
    </lineage>
</organism>
<evidence type="ECO:0000313" key="5">
    <source>
        <dbReference type="EMBL" id="KAK3606524.1"/>
    </source>
</evidence>
<evidence type="ECO:0000256" key="2">
    <source>
        <dbReference type="SAM" id="MobiDB-lite"/>
    </source>
</evidence>
<evidence type="ECO:0000256" key="1">
    <source>
        <dbReference type="SAM" id="Coils"/>
    </source>
</evidence>
<feature type="region of interest" description="Disordered" evidence="2">
    <location>
        <begin position="1521"/>
        <end position="1552"/>
    </location>
</feature>
<dbReference type="Pfam" id="PF10344">
    <property type="entry name" value="Hobbit"/>
    <property type="match status" value="1"/>
</dbReference>